<dbReference type="RefSeq" id="WP_011466379.1">
    <property type="nucleotide sequence ID" value="NC_007908.1"/>
</dbReference>
<accession>Q21QY6</accession>
<dbReference type="PANTHER" id="PTHR43122:SF2">
    <property type="entry name" value="FERREDOXIN SUBUNIT OF PYRUVATE:FLAVODOXIN OXIDOREDUCTASE"/>
    <property type="match status" value="1"/>
</dbReference>
<dbReference type="Pfam" id="PF14697">
    <property type="entry name" value="Fer4_21"/>
    <property type="match status" value="1"/>
</dbReference>
<protein>
    <submittedName>
        <fullName evidence="2">4Fe-4S ferredoxin, iron-sulfur binding</fullName>
    </submittedName>
</protein>
<proteinExistence type="predicted"/>
<feature type="domain" description="4Fe-4S ferredoxin-type" evidence="1">
    <location>
        <begin position="4"/>
        <end position="33"/>
    </location>
</feature>
<name>Q21QY6_ALBFT</name>
<dbReference type="HOGENOM" id="CLU_139698_5_1_4"/>
<organism evidence="2 3">
    <name type="scientific">Albidiferax ferrireducens (strain ATCC BAA-621 / DSM 15236 / T118)</name>
    <name type="common">Rhodoferax ferrireducens</name>
    <dbReference type="NCBI Taxonomy" id="338969"/>
    <lineage>
        <taxon>Bacteria</taxon>
        <taxon>Pseudomonadati</taxon>
        <taxon>Pseudomonadota</taxon>
        <taxon>Betaproteobacteria</taxon>
        <taxon>Burkholderiales</taxon>
        <taxon>Comamonadaceae</taxon>
        <taxon>Rhodoferax</taxon>
    </lineage>
</organism>
<dbReference type="Gene3D" id="3.30.70.20">
    <property type="match status" value="1"/>
</dbReference>
<reference evidence="3" key="1">
    <citation type="submission" date="2006-02" db="EMBL/GenBank/DDBJ databases">
        <title>Complete sequence of chromosome of Rhodoferax ferrireducens DSM 15236.</title>
        <authorList>
            <person name="Copeland A."/>
            <person name="Lucas S."/>
            <person name="Lapidus A."/>
            <person name="Barry K."/>
            <person name="Detter J.C."/>
            <person name="Glavina del Rio T."/>
            <person name="Hammon N."/>
            <person name="Israni S."/>
            <person name="Pitluck S."/>
            <person name="Brettin T."/>
            <person name="Bruce D."/>
            <person name="Han C."/>
            <person name="Tapia R."/>
            <person name="Gilna P."/>
            <person name="Kiss H."/>
            <person name="Schmutz J."/>
            <person name="Larimer F."/>
            <person name="Land M."/>
            <person name="Kyrpides N."/>
            <person name="Ivanova N."/>
            <person name="Richardson P."/>
        </authorList>
    </citation>
    <scope>NUCLEOTIDE SEQUENCE [LARGE SCALE GENOMIC DNA]</scope>
    <source>
        <strain evidence="3">ATCC BAA-621 / DSM 15236 / T118</strain>
    </source>
</reference>
<dbReference type="SUPFAM" id="SSF54862">
    <property type="entry name" value="4Fe-4S ferredoxins"/>
    <property type="match status" value="1"/>
</dbReference>
<dbReference type="eggNOG" id="COG2221">
    <property type="taxonomic scope" value="Bacteria"/>
</dbReference>
<evidence type="ECO:0000259" key="1">
    <source>
        <dbReference type="PROSITE" id="PS51379"/>
    </source>
</evidence>
<evidence type="ECO:0000313" key="2">
    <source>
        <dbReference type="EMBL" id="ABD71817.1"/>
    </source>
</evidence>
<keyword evidence="3" id="KW-1185">Reference proteome</keyword>
<feature type="domain" description="4Fe-4S ferredoxin-type" evidence="1">
    <location>
        <begin position="38"/>
        <end position="67"/>
    </location>
</feature>
<dbReference type="AlphaFoldDB" id="Q21QY6"/>
<evidence type="ECO:0000313" key="3">
    <source>
        <dbReference type="Proteomes" id="UP000008332"/>
    </source>
</evidence>
<dbReference type="PROSITE" id="PS51379">
    <property type="entry name" value="4FE4S_FER_2"/>
    <property type="match status" value="2"/>
</dbReference>
<dbReference type="Proteomes" id="UP000008332">
    <property type="component" value="Chromosome"/>
</dbReference>
<sequence length="89" mass="9424">MAIRIPTIDAARCSGCGRCIAACHLRLFAFETHEWKKTSVLHDSERCSGCGKCAANCAIDAITMGQKPVSANPLPVEPASPPAGRFIPV</sequence>
<dbReference type="KEGG" id="rfr:Rfer_4119"/>
<dbReference type="InterPro" id="IPR017896">
    <property type="entry name" value="4Fe4S_Fe-S-bd"/>
</dbReference>
<gene>
    <name evidence="2" type="ordered locus">Rfer_4119</name>
</gene>
<dbReference type="STRING" id="338969.Rfer_4119"/>
<dbReference type="EMBL" id="CP000267">
    <property type="protein sequence ID" value="ABD71817.1"/>
    <property type="molecule type" value="Genomic_DNA"/>
</dbReference>
<dbReference type="PANTHER" id="PTHR43122">
    <property type="entry name" value="FERREDOXIN SUBUNIT OF PYRUVATE:FLAVODOXIN OXIDOREDUCTASE-RELATED"/>
    <property type="match status" value="1"/>
</dbReference>